<reference evidence="2" key="1">
    <citation type="submission" date="2021-12" db="EMBL/GenBank/DDBJ databases">
        <authorList>
            <person name="Ulrich A."/>
        </authorList>
    </citation>
    <scope>NUCLEOTIDE SEQUENCE</scope>
    <source>
        <strain evidence="2">A1P009</strain>
    </source>
</reference>
<evidence type="ECO:0000313" key="2">
    <source>
        <dbReference type="EMBL" id="MCD9098829.1"/>
    </source>
</evidence>
<proteinExistence type="predicted"/>
<dbReference type="EMBL" id="JAJQKU010000009">
    <property type="protein sequence ID" value="MCD9098829.1"/>
    <property type="molecule type" value="Genomic_DNA"/>
</dbReference>
<sequence>MRRMLLIVSAVGVLLFGSLLVVSLAKPEWIEASARTLLRAEIERRVGAEIAFAQDGRIAGAAHRALAQWPSERTSAVLPTLVATALAEMRDGDCACRAGIGRRVQDVAGERLGKLSTGSGHLKQSVRAAYVDTAGKLHRELRIFAGSNTGVFLLLGVVVWWRDARSVLLPALVLIGGAALTGGLYLFGQNWLHTIVFDSYVGYGYIVWLGLAVGFLADIAFNRGRVTQCITNGIGSALPS</sequence>
<name>A0ABS8UHR1_9GAMM</name>
<keyword evidence="1" id="KW-0812">Transmembrane</keyword>
<keyword evidence="1" id="KW-0472">Membrane</keyword>
<evidence type="ECO:0000256" key="1">
    <source>
        <dbReference type="SAM" id="Phobius"/>
    </source>
</evidence>
<feature type="transmembrane region" description="Helical" evidence="1">
    <location>
        <begin position="168"/>
        <end position="188"/>
    </location>
</feature>
<evidence type="ECO:0000313" key="3">
    <source>
        <dbReference type="Proteomes" id="UP001430360"/>
    </source>
</evidence>
<gene>
    <name evidence="2" type="ORF">LTT95_18040</name>
</gene>
<keyword evidence="1" id="KW-1133">Transmembrane helix</keyword>
<keyword evidence="3" id="KW-1185">Reference proteome</keyword>
<feature type="transmembrane region" description="Helical" evidence="1">
    <location>
        <begin position="143"/>
        <end position="161"/>
    </location>
</feature>
<comment type="caution">
    <text evidence="2">The sequence shown here is derived from an EMBL/GenBank/DDBJ whole genome shotgun (WGS) entry which is preliminary data.</text>
</comment>
<feature type="transmembrane region" description="Helical" evidence="1">
    <location>
        <begin position="200"/>
        <end position="221"/>
    </location>
</feature>
<accession>A0ABS8UHR1</accession>
<reference evidence="2" key="2">
    <citation type="journal article" date="2022" name="Syst. Appl. Microbiol.">
        <title>Physiological and genomic characterisation of Luteimonas fraxinea sp. nov., a bacterial species associated with trees tolerant to ash dieback.</title>
        <authorList>
            <person name="Ulrich K."/>
            <person name="Becker R."/>
            <person name="Behrendt U."/>
            <person name="Kube M."/>
            <person name="Schneck V."/>
            <person name="Ulrich A."/>
        </authorList>
    </citation>
    <scope>NUCLEOTIDE SEQUENCE</scope>
    <source>
        <strain evidence="2">A1P009</strain>
    </source>
</reference>
<protein>
    <submittedName>
        <fullName evidence="2">Uncharacterized protein</fullName>
    </submittedName>
</protein>
<dbReference type="RefSeq" id="WP_232138229.1">
    <property type="nucleotide sequence ID" value="NZ_CP089507.1"/>
</dbReference>
<dbReference type="Proteomes" id="UP001430360">
    <property type="component" value="Unassembled WGS sequence"/>
</dbReference>
<organism evidence="2 3">
    <name type="scientific">Luteimonas fraxinea</name>
    <dbReference type="NCBI Taxonomy" id="2901869"/>
    <lineage>
        <taxon>Bacteria</taxon>
        <taxon>Pseudomonadati</taxon>
        <taxon>Pseudomonadota</taxon>
        <taxon>Gammaproteobacteria</taxon>
        <taxon>Lysobacterales</taxon>
        <taxon>Lysobacteraceae</taxon>
        <taxon>Luteimonas</taxon>
    </lineage>
</organism>